<name>A0A1Z3HUC1_9CYAN</name>
<evidence type="ECO:0000256" key="1">
    <source>
        <dbReference type="SAM" id="MobiDB-lite"/>
    </source>
</evidence>
<dbReference type="InterPro" id="IPR011008">
    <property type="entry name" value="Dimeric_a/b-barrel"/>
</dbReference>
<feature type="region of interest" description="Disordered" evidence="1">
    <location>
        <begin position="91"/>
        <end position="144"/>
    </location>
</feature>
<dbReference type="Proteomes" id="UP000191901">
    <property type="component" value="Chromosome"/>
</dbReference>
<protein>
    <submittedName>
        <fullName evidence="2">Uncharacterized protein</fullName>
    </submittedName>
</protein>
<sequence>MTDLTPPDREDIQGIVLSGFGHLLYTSYGLLTITDRAGAKAWLRQVIPEVTTAKPWPQKPDGSTIKPEVTCNLAFTHAGLVAMAWWRRPSTPARESSPKAWPSRSGLRFWGIPGQRSRPMGIRRYQRPPDPRDRAAPRPQPRAP</sequence>
<accession>A0A1Z3HUC1</accession>
<proteinExistence type="predicted"/>
<organism evidence="2 3">
    <name type="scientific">Halomicronema hongdechloris C2206</name>
    <dbReference type="NCBI Taxonomy" id="1641165"/>
    <lineage>
        <taxon>Bacteria</taxon>
        <taxon>Bacillati</taxon>
        <taxon>Cyanobacteriota</taxon>
        <taxon>Cyanophyceae</taxon>
        <taxon>Nodosilineales</taxon>
        <taxon>Nodosilineaceae</taxon>
        <taxon>Halomicronema</taxon>
    </lineage>
</organism>
<dbReference type="SUPFAM" id="SSF54909">
    <property type="entry name" value="Dimeric alpha+beta barrel"/>
    <property type="match status" value="1"/>
</dbReference>
<dbReference type="AlphaFoldDB" id="A0A1Z3HUC1"/>
<feature type="compositionally biased region" description="Basic and acidic residues" evidence="1">
    <location>
        <begin position="127"/>
        <end position="136"/>
    </location>
</feature>
<gene>
    <name evidence="2" type="ORF">XM38_048390</name>
</gene>
<evidence type="ECO:0000313" key="3">
    <source>
        <dbReference type="Proteomes" id="UP000191901"/>
    </source>
</evidence>
<keyword evidence="3" id="KW-1185">Reference proteome</keyword>
<dbReference type="KEGG" id="hhg:XM38_048390"/>
<dbReference type="EMBL" id="CP021983">
    <property type="protein sequence ID" value="ASC73865.1"/>
    <property type="molecule type" value="Genomic_DNA"/>
</dbReference>
<dbReference type="RefSeq" id="WP_088431181.1">
    <property type="nucleotide sequence ID" value="NZ_CP021983.2"/>
</dbReference>
<evidence type="ECO:0000313" key="2">
    <source>
        <dbReference type="EMBL" id="ASC73865.1"/>
    </source>
</evidence>
<reference evidence="2 3" key="1">
    <citation type="journal article" date="2016" name="Biochim. Biophys. Acta">
        <title>Characterization of red-shifted phycobilisomes isolated from the chlorophyll f-containing cyanobacterium Halomicronema hongdechloris.</title>
        <authorList>
            <person name="Li Y."/>
            <person name="Lin Y."/>
            <person name="Garvey C.J."/>
            <person name="Birch D."/>
            <person name="Corkery R.W."/>
            <person name="Loughlin P.C."/>
            <person name="Scheer H."/>
            <person name="Willows R.D."/>
            <person name="Chen M."/>
        </authorList>
    </citation>
    <scope>NUCLEOTIDE SEQUENCE [LARGE SCALE GENOMIC DNA]</scope>
    <source>
        <strain evidence="2 3">C2206</strain>
    </source>
</reference>
<dbReference type="OrthoDB" id="9781066at2"/>